<feature type="region of interest" description="Disordered" evidence="1">
    <location>
        <begin position="43"/>
        <end position="116"/>
    </location>
</feature>
<sequence>MVKMLARHFEEDIHKVIVTQRIPTIDGLIDYIRSINDYQTGWKKNENRQDNRIPNGNGQERRQNEYRNNQERSNDNRQENRNQNNRGNNTYGNRFNKFNRKPENPSQNTQIPQSTSYNNTIKTQGIQPQNTTTQEVNTVQTVAQIHSADDTNF</sequence>
<feature type="compositionally biased region" description="Polar residues" evidence="1">
    <location>
        <begin position="104"/>
        <end position="116"/>
    </location>
</feature>
<reference evidence="2" key="1">
    <citation type="submission" date="2013-07" db="EMBL/GenBank/DDBJ databases">
        <title>Midgut Transcriptome Profiling of Anoplphora glabripennis, a Lignocellulose Degrading, Wood-Boring Cerambycid.</title>
        <authorList>
            <person name="Scully E.D."/>
            <person name="Hoover K."/>
            <person name="Carlson J.E."/>
            <person name="Tien M."/>
            <person name="Geib S.M."/>
        </authorList>
    </citation>
    <scope>NUCLEOTIDE SEQUENCE</scope>
</reference>
<feature type="compositionally biased region" description="Basic and acidic residues" evidence="1">
    <location>
        <begin position="59"/>
        <end position="80"/>
    </location>
</feature>
<organism evidence="2">
    <name type="scientific">Anoplophora glabripennis</name>
    <name type="common">Asian longhorn beetle</name>
    <name type="synonym">Anoplophora nobilis</name>
    <dbReference type="NCBI Taxonomy" id="217634"/>
    <lineage>
        <taxon>Eukaryota</taxon>
        <taxon>Metazoa</taxon>
        <taxon>Ecdysozoa</taxon>
        <taxon>Arthropoda</taxon>
        <taxon>Hexapoda</taxon>
        <taxon>Insecta</taxon>
        <taxon>Pterygota</taxon>
        <taxon>Neoptera</taxon>
        <taxon>Endopterygota</taxon>
        <taxon>Coleoptera</taxon>
        <taxon>Polyphaga</taxon>
        <taxon>Cucujiformia</taxon>
        <taxon>Chrysomeloidea</taxon>
        <taxon>Cerambycidae</taxon>
        <taxon>Lamiinae</taxon>
        <taxon>Lamiini</taxon>
        <taxon>Anoplophora</taxon>
    </lineage>
</organism>
<protein>
    <submittedName>
        <fullName evidence="2">Uncharacterized protein</fullName>
    </submittedName>
</protein>
<evidence type="ECO:0000256" key="1">
    <source>
        <dbReference type="SAM" id="MobiDB-lite"/>
    </source>
</evidence>
<evidence type="ECO:0000313" key="2">
    <source>
        <dbReference type="EMBL" id="JAB66021.1"/>
    </source>
</evidence>
<proteinExistence type="predicted"/>
<dbReference type="AlphaFoldDB" id="V5I9S1"/>
<name>V5I9S1_ANOGL</name>
<feature type="compositionally biased region" description="Low complexity" evidence="1">
    <location>
        <begin position="81"/>
        <end position="96"/>
    </location>
</feature>
<dbReference type="EMBL" id="GALX01002445">
    <property type="protein sequence ID" value="JAB66021.1"/>
    <property type="molecule type" value="Transcribed_RNA"/>
</dbReference>
<accession>V5I9S1</accession>